<dbReference type="InterPro" id="IPR006295">
    <property type="entry name" value="DNA_primase_DnaG"/>
</dbReference>
<dbReference type="Proteomes" id="UP000033047">
    <property type="component" value="Unassembled WGS sequence"/>
</dbReference>
<dbReference type="PATRIC" id="fig|927665.4.peg.2807"/>
<evidence type="ECO:0000256" key="2">
    <source>
        <dbReference type="ARBA" id="ARBA00022515"/>
    </source>
</evidence>
<dbReference type="GO" id="GO:0008270">
    <property type="term" value="F:zinc ion binding"/>
    <property type="evidence" value="ECO:0007669"/>
    <property type="project" value="UniProtKB-UniRule"/>
</dbReference>
<keyword evidence="6 12" id="KW-0479">Metal-binding</keyword>
<dbReference type="Gene3D" id="3.90.580.10">
    <property type="entry name" value="Zinc finger, CHC2-type domain"/>
    <property type="match status" value="1"/>
</dbReference>
<dbReference type="FunFam" id="3.90.580.10:FF:000001">
    <property type="entry name" value="DNA primase"/>
    <property type="match status" value="1"/>
</dbReference>
<dbReference type="Gene3D" id="3.90.980.10">
    <property type="entry name" value="DNA primase, catalytic core, N-terminal domain"/>
    <property type="match status" value="1"/>
</dbReference>
<evidence type="ECO:0000256" key="14">
    <source>
        <dbReference type="SAM" id="MobiDB-lite"/>
    </source>
</evidence>
<evidence type="ECO:0000259" key="15">
    <source>
        <dbReference type="PROSITE" id="PS50880"/>
    </source>
</evidence>
<comment type="function">
    <text evidence="12">RNA polymerase that catalyzes the synthesis of short RNA molecules used as primers for DNA polymerase during DNA replication.</text>
</comment>
<accession>A0A0F5JA27</accession>
<dbReference type="GO" id="GO:0005737">
    <property type="term" value="C:cytoplasm"/>
    <property type="evidence" value="ECO:0007669"/>
    <property type="project" value="TreeGrafter"/>
</dbReference>
<dbReference type="InterPro" id="IPR034151">
    <property type="entry name" value="TOPRIM_DnaG_bac"/>
</dbReference>
<evidence type="ECO:0000256" key="4">
    <source>
        <dbReference type="ARBA" id="ARBA00022695"/>
    </source>
</evidence>
<dbReference type="GO" id="GO:0003677">
    <property type="term" value="F:DNA binding"/>
    <property type="evidence" value="ECO:0007669"/>
    <property type="project" value="UniProtKB-KW"/>
</dbReference>
<dbReference type="SUPFAM" id="SSF57783">
    <property type="entry name" value="Zinc beta-ribbon"/>
    <property type="match status" value="1"/>
</dbReference>
<keyword evidence="8 12" id="KW-0862">Zinc</keyword>
<feature type="compositionally biased region" description="Pro residues" evidence="14">
    <location>
        <begin position="486"/>
        <end position="495"/>
    </location>
</feature>
<dbReference type="Pfam" id="PF01807">
    <property type="entry name" value="Zn_ribbon_DnaG"/>
    <property type="match status" value="1"/>
</dbReference>
<dbReference type="PANTHER" id="PTHR30313">
    <property type="entry name" value="DNA PRIMASE"/>
    <property type="match status" value="1"/>
</dbReference>
<dbReference type="InterPro" id="IPR013264">
    <property type="entry name" value="DNAG_N"/>
</dbReference>
<evidence type="ECO:0000256" key="5">
    <source>
        <dbReference type="ARBA" id="ARBA00022705"/>
    </source>
</evidence>
<dbReference type="EMBL" id="AQHV01000013">
    <property type="protein sequence ID" value="KKB54614.1"/>
    <property type="molecule type" value="Genomic_DNA"/>
</dbReference>
<dbReference type="FunFam" id="3.40.1360.10:FF:000002">
    <property type="entry name" value="DNA primase"/>
    <property type="match status" value="1"/>
</dbReference>
<dbReference type="HOGENOM" id="CLU_013501_3_0_10"/>
<dbReference type="Pfam" id="PF13155">
    <property type="entry name" value="Toprim_2"/>
    <property type="match status" value="1"/>
</dbReference>
<dbReference type="InterPro" id="IPR050219">
    <property type="entry name" value="DnaG_primase"/>
</dbReference>
<keyword evidence="9" id="KW-0460">Magnesium</keyword>
<feature type="region of interest" description="Disordered" evidence="14">
    <location>
        <begin position="466"/>
        <end position="531"/>
    </location>
</feature>
<comment type="cofactor">
    <cofactor evidence="12 13">
        <name>Zn(2+)</name>
        <dbReference type="ChEBI" id="CHEBI:29105"/>
    </cofactor>
    <text evidence="12 13">Binds 1 zinc ion per monomer.</text>
</comment>
<dbReference type="GO" id="GO:0006269">
    <property type="term" value="P:DNA replication, synthesis of primer"/>
    <property type="evidence" value="ECO:0007669"/>
    <property type="project" value="UniProtKB-UniRule"/>
</dbReference>
<keyword evidence="7 12" id="KW-0863">Zinc-finger</keyword>
<comment type="domain">
    <text evidence="12">Contains an N-terminal zinc-binding domain, a central core domain that contains the primase activity, and a C-terminal DnaB-binding domain.</text>
</comment>
<evidence type="ECO:0000256" key="13">
    <source>
        <dbReference type="PIRSR" id="PIRSR002811-1"/>
    </source>
</evidence>
<evidence type="ECO:0000256" key="8">
    <source>
        <dbReference type="ARBA" id="ARBA00022833"/>
    </source>
</evidence>
<feature type="domain" description="Toprim" evidence="15">
    <location>
        <begin position="260"/>
        <end position="341"/>
    </location>
</feature>
<dbReference type="InterPro" id="IPR006171">
    <property type="entry name" value="TOPRIM_dom"/>
</dbReference>
<dbReference type="STRING" id="927665.HMPREF1535_02736"/>
<keyword evidence="5 12" id="KW-0235">DNA replication</keyword>
<dbReference type="RefSeq" id="WP_010800174.1">
    <property type="nucleotide sequence ID" value="NZ_KQ033913.1"/>
</dbReference>
<dbReference type="EC" id="2.7.7.101" evidence="12"/>
<dbReference type="SMART" id="SM00400">
    <property type="entry name" value="ZnF_CHCC"/>
    <property type="match status" value="1"/>
</dbReference>
<dbReference type="PIRSF" id="PIRSF002811">
    <property type="entry name" value="DnaG"/>
    <property type="match status" value="1"/>
</dbReference>
<keyword evidence="10 12" id="KW-0238">DNA-binding</keyword>
<feature type="zinc finger region" description="CHC2-type" evidence="12 13">
    <location>
        <begin position="37"/>
        <end position="61"/>
    </location>
</feature>
<feature type="compositionally biased region" description="Pro residues" evidence="14">
    <location>
        <begin position="505"/>
        <end position="516"/>
    </location>
</feature>
<dbReference type="InterPro" id="IPR030846">
    <property type="entry name" value="DnaG_bac"/>
</dbReference>
<dbReference type="GO" id="GO:0000428">
    <property type="term" value="C:DNA-directed RNA polymerase complex"/>
    <property type="evidence" value="ECO:0007669"/>
    <property type="project" value="UniProtKB-KW"/>
</dbReference>
<feature type="compositionally biased region" description="Low complexity" evidence="14">
    <location>
        <begin position="474"/>
        <end position="485"/>
    </location>
</feature>
<evidence type="ECO:0000256" key="10">
    <source>
        <dbReference type="ARBA" id="ARBA00023125"/>
    </source>
</evidence>
<dbReference type="GO" id="GO:0003899">
    <property type="term" value="F:DNA-directed RNA polymerase activity"/>
    <property type="evidence" value="ECO:0007669"/>
    <property type="project" value="UniProtKB-UniRule"/>
</dbReference>
<dbReference type="InterPro" id="IPR002694">
    <property type="entry name" value="Znf_CHC2"/>
</dbReference>
<name>A0A0F5JA27_9BACT</name>
<feature type="compositionally biased region" description="Low complexity" evidence="14">
    <location>
        <begin position="517"/>
        <end position="531"/>
    </location>
</feature>
<evidence type="ECO:0000256" key="12">
    <source>
        <dbReference type="HAMAP-Rule" id="MF_00974"/>
    </source>
</evidence>
<comment type="subunit">
    <text evidence="12">Monomer. Interacts with DnaB.</text>
</comment>
<dbReference type="HAMAP" id="MF_00974">
    <property type="entry name" value="DNA_primase_DnaG"/>
    <property type="match status" value="1"/>
</dbReference>
<dbReference type="Pfam" id="PF08275">
    <property type="entry name" value="DNAG_N"/>
    <property type="match status" value="1"/>
</dbReference>
<evidence type="ECO:0000313" key="16">
    <source>
        <dbReference type="EMBL" id="KKB54614.1"/>
    </source>
</evidence>
<evidence type="ECO:0000256" key="6">
    <source>
        <dbReference type="ARBA" id="ARBA00022723"/>
    </source>
</evidence>
<protein>
    <recommendedName>
        <fullName evidence="12">DNA primase</fullName>
        <ecNumber evidence="12">2.7.7.101</ecNumber>
    </recommendedName>
</protein>
<evidence type="ECO:0000256" key="7">
    <source>
        <dbReference type="ARBA" id="ARBA00022771"/>
    </source>
</evidence>
<keyword evidence="4 12" id="KW-0548">Nucleotidyltransferase</keyword>
<comment type="catalytic activity">
    <reaction evidence="12">
        <text>ssDNA + n NTP = ssDNA/pppN(pN)n-1 hybrid + (n-1) diphosphate.</text>
        <dbReference type="EC" id="2.7.7.101"/>
    </reaction>
</comment>
<dbReference type="SMART" id="SM00493">
    <property type="entry name" value="TOPRIM"/>
    <property type="match status" value="1"/>
</dbReference>
<dbReference type="AlphaFoldDB" id="A0A0F5JA27"/>
<evidence type="ECO:0000313" key="17">
    <source>
        <dbReference type="Proteomes" id="UP000033047"/>
    </source>
</evidence>
<dbReference type="PROSITE" id="PS50880">
    <property type="entry name" value="TOPRIM"/>
    <property type="match status" value="1"/>
</dbReference>
<keyword evidence="11 12" id="KW-0804">Transcription</keyword>
<proteinExistence type="inferred from homology"/>
<evidence type="ECO:0000256" key="9">
    <source>
        <dbReference type="ARBA" id="ARBA00022842"/>
    </source>
</evidence>
<organism evidence="16 17">
    <name type="scientific">Parabacteroides goldsteinii DSM 19448 = WAL 12034</name>
    <dbReference type="NCBI Taxonomy" id="927665"/>
    <lineage>
        <taxon>Bacteria</taxon>
        <taxon>Pseudomonadati</taxon>
        <taxon>Bacteroidota</taxon>
        <taxon>Bacteroidia</taxon>
        <taxon>Bacteroidales</taxon>
        <taxon>Tannerellaceae</taxon>
        <taxon>Parabacteroides</taxon>
    </lineage>
</organism>
<comment type="similarity">
    <text evidence="12">Belongs to the DnaG primase family.</text>
</comment>
<dbReference type="SUPFAM" id="SSF56731">
    <property type="entry name" value="DNA primase core"/>
    <property type="match status" value="1"/>
</dbReference>
<evidence type="ECO:0000256" key="1">
    <source>
        <dbReference type="ARBA" id="ARBA00022478"/>
    </source>
</evidence>
<keyword evidence="3 12" id="KW-0808">Transferase</keyword>
<dbReference type="Gene3D" id="3.40.1360.10">
    <property type="match status" value="1"/>
</dbReference>
<dbReference type="GO" id="GO:1990077">
    <property type="term" value="C:primosome complex"/>
    <property type="evidence" value="ECO:0007669"/>
    <property type="project" value="UniProtKB-KW"/>
</dbReference>
<evidence type="ECO:0000256" key="11">
    <source>
        <dbReference type="ARBA" id="ARBA00023163"/>
    </source>
</evidence>
<evidence type="ECO:0000256" key="3">
    <source>
        <dbReference type="ARBA" id="ARBA00022679"/>
    </source>
</evidence>
<keyword evidence="1 12" id="KW-0240">DNA-directed RNA polymerase</keyword>
<gene>
    <name evidence="12" type="primary">dnaG</name>
    <name evidence="16" type="ORF">HMPREF1535_02736</name>
</gene>
<keyword evidence="2 12" id="KW-0639">Primosome</keyword>
<dbReference type="InterPro" id="IPR037068">
    <property type="entry name" value="DNA_primase_core_N_sf"/>
</dbReference>
<dbReference type="NCBIfam" id="TIGR01391">
    <property type="entry name" value="dnaG"/>
    <property type="match status" value="1"/>
</dbReference>
<dbReference type="InterPro" id="IPR036977">
    <property type="entry name" value="DNA_primase_Znf_CHC2"/>
</dbReference>
<dbReference type="CDD" id="cd03364">
    <property type="entry name" value="TOPRIM_DnaG_primases"/>
    <property type="match status" value="1"/>
</dbReference>
<dbReference type="PANTHER" id="PTHR30313:SF2">
    <property type="entry name" value="DNA PRIMASE"/>
    <property type="match status" value="1"/>
</dbReference>
<sequence>MIDQPTIDRILDAANIVDVVSEFVTLRKRGINYVGLCPFHTDKTPSFYVSPAKNICKCFACGEGGTAVHFIMKHEQLNYFDALRYLAKKYNIEIQERELTDKEKQRKSDRESMLIVNSWAQQYFTTQLYEHVEGKTVGLRYFAERGFREDTIRKFQLGYSLDKRDALYKEATKNGYKKEFLEKTGLVIAYDNGGVNDRFRGRVIFPVHTLSGKVVAFGGRVLKKDEKTAKYVNSPESEIYHKSNELYGIYFAKQAIVKEDRCFLVEGYTDVISMHQAGIENVVASSGTALTQGQIRLIHRFTSNITVLYDGDAAGIKAALRGIDLLLEDGMNVKVVLLPDGEDPDSFARKHNASQFSEFIKQSETDFIRFKTRLLLDDAGTDPIKRSALITDIIRTVAIIPDNIARSIYIRECSAMMEIDEQVLLNEVNKIRLSKEERQNMQGQVTPPVSNTMSMIPEYPDLPGYQPVAGDSFLPPDDTVPLPDDYMPPPPPPEEYPMEETGPMDVPPPDYPPAQPPQTVQPVQPVQTGQPKRSPYEVYELTLLKYIVRYGEQILFDYVDEETNEHIVMRVAEYIRYDLERDDLTFYTPIIKSMLDEAADKCKTEGFIASRYFLAHPDPNVSRLAANLISEKYQLSKYHSKYRELEQEQDKLDQLVTREIYAMKDAYILRQIKETQLGIKEAHAQGNEEKVFELMKQLTRLNEIKNVLSKELGERIVLKM</sequence>
<reference evidence="16 17" key="1">
    <citation type="submission" date="2013-04" db="EMBL/GenBank/DDBJ databases">
        <title>The Genome Sequence of Parabacteroides goldsteinii DSM 19448.</title>
        <authorList>
            <consortium name="The Broad Institute Genomics Platform"/>
            <person name="Earl A."/>
            <person name="Ward D."/>
            <person name="Feldgarden M."/>
            <person name="Gevers D."/>
            <person name="Martens E."/>
            <person name="Sakamoto M."/>
            <person name="Benno Y."/>
            <person name="Song Y."/>
            <person name="Liu C."/>
            <person name="Lee J."/>
            <person name="Bolanos M."/>
            <person name="Vaisanen M.L."/>
            <person name="Finegold S.M."/>
            <person name="Walker B."/>
            <person name="Young S."/>
            <person name="Zeng Q."/>
            <person name="Gargeya S."/>
            <person name="Fitzgerald M."/>
            <person name="Haas B."/>
            <person name="Abouelleil A."/>
            <person name="Allen A.W."/>
            <person name="Alvarado L."/>
            <person name="Arachchi H.M."/>
            <person name="Berlin A.M."/>
            <person name="Chapman S.B."/>
            <person name="Gainer-Dewar J."/>
            <person name="Goldberg J."/>
            <person name="Griggs A."/>
            <person name="Gujja S."/>
            <person name="Hansen M."/>
            <person name="Howarth C."/>
            <person name="Imamovic A."/>
            <person name="Ireland A."/>
            <person name="Larimer J."/>
            <person name="McCowan C."/>
            <person name="Murphy C."/>
            <person name="Pearson M."/>
            <person name="Poon T.W."/>
            <person name="Priest M."/>
            <person name="Roberts A."/>
            <person name="Saif S."/>
            <person name="Shea T."/>
            <person name="Sisk P."/>
            <person name="Sykes S."/>
            <person name="Wortman J."/>
            <person name="Nusbaum C."/>
            <person name="Birren B."/>
        </authorList>
    </citation>
    <scope>NUCLEOTIDE SEQUENCE [LARGE SCALE GENOMIC DNA]</scope>
    <source>
        <strain evidence="16 17">DSM 19448</strain>
    </source>
</reference>
<comment type="caution">
    <text evidence="16">The sequence shown here is derived from an EMBL/GenBank/DDBJ whole genome shotgun (WGS) entry which is preliminary data.</text>
</comment>